<keyword evidence="1" id="KW-0732">Signal</keyword>
<dbReference type="PANTHER" id="PTHR44086:SF10">
    <property type="entry name" value="THIOSULFATE SULFURTRANSFERASE_RHODANESE-LIKE DOMAIN-CONTAINING PROTEIN 3"/>
    <property type="match status" value="1"/>
</dbReference>
<evidence type="ECO:0000259" key="2">
    <source>
        <dbReference type="PROSITE" id="PS50206"/>
    </source>
</evidence>
<name>A0A1L9QNQ5_9CYAN</name>
<evidence type="ECO:0000313" key="4">
    <source>
        <dbReference type="Proteomes" id="UP000183940"/>
    </source>
</evidence>
<reference evidence="3" key="1">
    <citation type="submission" date="2016-10" db="EMBL/GenBank/DDBJ databases">
        <title>CRISPR-Cas defence system in Roseofilum reptotaenium: evidence of a bacteriophage-cyanobacterium arms race in the coral black band disease.</title>
        <authorList>
            <person name="Buerger P."/>
            <person name="Wood-Charlson E.M."/>
            <person name="Weynberg K.D."/>
            <person name="Willis B."/>
            <person name="Van Oppen M.J."/>
        </authorList>
    </citation>
    <scope>NUCLEOTIDE SEQUENCE [LARGE SCALE GENOMIC DNA]</scope>
    <source>
        <strain evidence="3">AO1-A</strain>
    </source>
</reference>
<feature type="signal peptide" evidence="1">
    <location>
        <begin position="1"/>
        <end position="20"/>
    </location>
</feature>
<accession>A0A1L9QNQ5</accession>
<dbReference type="SUPFAM" id="SSF52821">
    <property type="entry name" value="Rhodanese/Cell cycle control phosphatase"/>
    <property type="match status" value="1"/>
</dbReference>
<dbReference type="CDD" id="cd00158">
    <property type="entry name" value="RHOD"/>
    <property type="match status" value="1"/>
</dbReference>
<dbReference type="InterPro" id="IPR001763">
    <property type="entry name" value="Rhodanese-like_dom"/>
</dbReference>
<dbReference type="Gene3D" id="3.40.250.10">
    <property type="entry name" value="Rhodanese-like domain"/>
    <property type="match status" value="1"/>
</dbReference>
<dbReference type="PROSITE" id="PS51257">
    <property type="entry name" value="PROKAR_LIPOPROTEIN"/>
    <property type="match status" value="1"/>
</dbReference>
<dbReference type="InterPro" id="IPR036873">
    <property type="entry name" value="Rhodanese-like_dom_sf"/>
</dbReference>
<evidence type="ECO:0000256" key="1">
    <source>
        <dbReference type="SAM" id="SignalP"/>
    </source>
</evidence>
<dbReference type="GO" id="GO:0004792">
    <property type="term" value="F:thiosulfate-cyanide sulfurtransferase activity"/>
    <property type="evidence" value="ECO:0007669"/>
    <property type="project" value="TreeGrafter"/>
</dbReference>
<dbReference type="PANTHER" id="PTHR44086">
    <property type="entry name" value="THIOSULFATE SULFURTRANSFERASE RDL2, MITOCHONDRIAL-RELATED"/>
    <property type="match status" value="1"/>
</dbReference>
<dbReference type="SMART" id="SM00450">
    <property type="entry name" value="RHOD"/>
    <property type="match status" value="1"/>
</dbReference>
<keyword evidence="4" id="KW-1185">Reference proteome</keyword>
<organism evidence="3 4">
    <name type="scientific">Roseofilum reptotaenium AO1-A</name>
    <dbReference type="NCBI Taxonomy" id="1925591"/>
    <lineage>
        <taxon>Bacteria</taxon>
        <taxon>Bacillati</taxon>
        <taxon>Cyanobacteriota</taxon>
        <taxon>Cyanophyceae</taxon>
        <taxon>Desertifilales</taxon>
        <taxon>Desertifilaceae</taxon>
        <taxon>Roseofilum</taxon>
    </lineage>
</organism>
<feature type="chain" id="PRO_5012838049" description="Rhodanese domain-containing protein" evidence="1">
    <location>
        <begin position="21"/>
        <end position="147"/>
    </location>
</feature>
<comment type="caution">
    <text evidence="3">The sequence shown here is derived from an EMBL/GenBank/DDBJ whole genome shotgun (WGS) entry which is preliminary data.</text>
</comment>
<dbReference type="EMBL" id="MLAW01000034">
    <property type="protein sequence ID" value="OJJ24266.1"/>
    <property type="molecule type" value="Genomic_DNA"/>
</dbReference>
<dbReference type="AlphaFoldDB" id="A0A1L9QNQ5"/>
<protein>
    <recommendedName>
        <fullName evidence="2">Rhodanese domain-containing protein</fullName>
    </recommendedName>
</protein>
<evidence type="ECO:0000313" key="3">
    <source>
        <dbReference type="EMBL" id="OJJ24266.1"/>
    </source>
</evidence>
<gene>
    <name evidence="3" type="ORF">BI308_17465</name>
</gene>
<dbReference type="Pfam" id="PF00581">
    <property type="entry name" value="Rhodanese"/>
    <property type="match status" value="1"/>
</dbReference>
<feature type="domain" description="Rhodanese" evidence="2">
    <location>
        <begin position="51"/>
        <end position="143"/>
    </location>
</feature>
<dbReference type="PROSITE" id="PS50206">
    <property type="entry name" value="RHODANESE_3"/>
    <property type="match status" value="1"/>
</dbReference>
<dbReference type="STRING" id="1925591.BI308_17465"/>
<sequence length="147" mass="15923">MQTKRWILVLSSLYLSAAIAGCALPGNSQEAIAEISVTQVRQLAADQPGTLAEQALFIDVRTPQEYARDRIAESPLIPLAEIESGEAIEKIRQLAGDRLVILYCFSGVRSGIAQQILEQAGIETVSLEGGIQAWRKTIPATTEANLF</sequence>
<dbReference type="Proteomes" id="UP000183940">
    <property type="component" value="Unassembled WGS sequence"/>
</dbReference>
<proteinExistence type="predicted"/>